<name>A0AC34F5X2_9BILA</name>
<evidence type="ECO:0000313" key="2">
    <source>
        <dbReference type="WBParaSite" id="ES5_v2.g12518.t1"/>
    </source>
</evidence>
<dbReference type="Proteomes" id="UP000887579">
    <property type="component" value="Unplaced"/>
</dbReference>
<evidence type="ECO:0000313" key="1">
    <source>
        <dbReference type="Proteomes" id="UP000887579"/>
    </source>
</evidence>
<organism evidence="1 2">
    <name type="scientific">Panagrolaimus sp. ES5</name>
    <dbReference type="NCBI Taxonomy" id="591445"/>
    <lineage>
        <taxon>Eukaryota</taxon>
        <taxon>Metazoa</taxon>
        <taxon>Ecdysozoa</taxon>
        <taxon>Nematoda</taxon>
        <taxon>Chromadorea</taxon>
        <taxon>Rhabditida</taxon>
        <taxon>Tylenchina</taxon>
        <taxon>Panagrolaimomorpha</taxon>
        <taxon>Panagrolaimoidea</taxon>
        <taxon>Panagrolaimidae</taxon>
        <taxon>Panagrolaimus</taxon>
    </lineage>
</organism>
<reference evidence="2" key="1">
    <citation type="submission" date="2022-11" db="UniProtKB">
        <authorList>
            <consortium name="WormBaseParasite"/>
        </authorList>
    </citation>
    <scope>IDENTIFICATION</scope>
</reference>
<dbReference type="WBParaSite" id="ES5_v2.g12518.t1">
    <property type="protein sequence ID" value="ES5_v2.g12518.t1"/>
    <property type="gene ID" value="ES5_v2.g12518"/>
</dbReference>
<proteinExistence type="predicted"/>
<sequence>MSKNEIIEFKEKDTFISWIDLHKFSDKILVFDKHVSLEQMLQELVQELVLEVVEEELEQQLEEVQMLQIFHHQNNHYHQCQYQVQLDEAFLMVPNHLQLLQEHMHFCLPFFLSSFSFFFFCYCQLIKEQVELKNWSNDEG</sequence>
<protein>
    <submittedName>
        <fullName evidence="2">Uncharacterized protein</fullName>
    </submittedName>
</protein>
<accession>A0AC34F5X2</accession>